<dbReference type="InterPro" id="IPR024078">
    <property type="entry name" value="LmbE-like_dom_sf"/>
</dbReference>
<evidence type="ECO:0000313" key="1">
    <source>
        <dbReference type="EMBL" id="MFD2101284.1"/>
    </source>
</evidence>
<keyword evidence="2" id="KW-1185">Reference proteome</keyword>
<keyword evidence="1" id="KW-0378">Hydrolase</keyword>
<dbReference type="PANTHER" id="PTHR12993:SF11">
    <property type="entry name" value="N-ACETYLGLUCOSAMINYL-PHOSPHATIDYLINOSITOL DE-N-ACETYLASE"/>
    <property type="match status" value="1"/>
</dbReference>
<dbReference type="RefSeq" id="WP_379831862.1">
    <property type="nucleotide sequence ID" value="NZ_JBHUHU010000005.1"/>
</dbReference>
<accession>A0ABW4Y555</accession>
<dbReference type="Pfam" id="PF02585">
    <property type="entry name" value="PIG-L"/>
    <property type="match status" value="1"/>
</dbReference>
<dbReference type="EMBL" id="JBHUHU010000005">
    <property type="protein sequence ID" value="MFD2101284.1"/>
    <property type="molecule type" value="Genomic_DNA"/>
</dbReference>
<gene>
    <name evidence="1" type="ORF">ACFSJE_15955</name>
</gene>
<protein>
    <submittedName>
        <fullName evidence="1">PIG-L deacetylase family protein</fullName>
        <ecNumber evidence="1">3.5.1.-</ecNumber>
    </submittedName>
</protein>
<dbReference type="Proteomes" id="UP001597342">
    <property type="component" value="Unassembled WGS sequence"/>
</dbReference>
<dbReference type="InterPro" id="IPR003737">
    <property type="entry name" value="GlcNAc_PI_deacetylase-related"/>
</dbReference>
<dbReference type="Gene3D" id="3.40.50.10320">
    <property type="entry name" value="LmbE-like"/>
    <property type="match status" value="1"/>
</dbReference>
<dbReference type="PANTHER" id="PTHR12993">
    <property type="entry name" value="N-ACETYLGLUCOSAMINYL-PHOSPHATIDYLINOSITOL DE-N-ACETYLASE-RELATED"/>
    <property type="match status" value="1"/>
</dbReference>
<name>A0ABW4Y555_9FLAO</name>
<dbReference type="SUPFAM" id="SSF102588">
    <property type="entry name" value="LmbE-like"/>
    <property type="match status" value="1"/>
</dbReference>
<evidence type="ECO:0000313" key="2">
    <source>
        <dbReference type="Proteomes" id="UP001597342"/>
    </source>
</evidence>
<dbReference type="GO" id="GO:0016787">
    <property type="term" value="F:hydrolase activity"/>
    <property type="evidence" value="ECO:0007669"/>
    <property type="project" value="UniProtKB-KW"/>
</dbReference>
<comment type="caution">
    <text evidence="1">The sequence shown here is derived from an EMBL/GenBank/DDBJ whole genome shotgun (WGS) entry which is preliminary data.</text>
</comment>
<sequence length="261" mass="29683">MALPLIAMLLLQFNAHGQKALEGKVLLAVFSHPDDEGTIAPILAKYSRQGAQVHLVTVTDGRYGSNEFNNFIEDEELAAVRREELKCSAATLGAELTHLKYHDQLKAAEGFDGHISQARGIIEDLNGIIEEVEPDVLITWGPDGWTNHMDHRLVGASVTQVFLSKDWKKPVSLYYCGIPFNAIEDAEERIYYGVAEKYLKTKVAFSDEDMDKAYQSFRCHKSQIDPKMTKEDLFREWYKGVRYIYLRKFEGPKKNSDTVFD</sequence>
<reference evidence="2" key="1">
    <citation type="journal article" date="2019" name="Int. J. Syst. Evol. Microbiol.">
        <title>The Global Catalogue of Microorganisms (GCM) 10K type strain sequencing project: providing services to taxonomists for standard genome sequencing and annotation.</title>
        <authorList>
            <consortium name="The Broad Institute Genomics Platform"/>
            <consortium name="The Broad Institute Genome Sequencing Center for Infectious Disease"/>
            <person name="Wu L."/>
            <person name="Ma J."/>
        </authorList>
    </citation>
    <scope>NUCLEOTIDE SEQUENCE [LARGE SCALE GENOMIC DNA]</scope>
    <source>
        <strain evidence="2">JCM 3389</strain>
    </source>
</reference>
<dbReference type="EC" id="3.5.1.-" evidence="1"/>
<proteinExistence type="predicted"/>
<organism evidence="1 2">
    <name type="scientific">Flagellimonas iocasae</name>
    <dbReference type="NCBI Taxonomy" id="2055905"/>
    <lineage>
        <taxon>Bacteria</taxon>
        <taxon>Pseudomonadati</taxon>
        <taxon>Bacteroidota</taxon>
        <taxon>Flavobacteriia</taxon>
        <taxon>Flavobacteriales</taxon>
        <taxon>Flavobacteriaceae</taxon>
        <taxon>Flagellimonas</taxon>
    </lineage>
</organism>